<organism evidence="1">
    <name type="scientific">Timema shepardi</name>
    <name type="common">Walking stick</name>
    <dbReference type="NCBI Taxonomy" id="629360"/>
    <lineage>
        <taxon>Eukaryota</taxon>
        <taxon>Metazoa</taxon>
        <taxon>Ecdysozoa</taxon>
        <taxon>Arthropoda</taxon>
        <taxon>Hexapoda</taxon>
        <taxon>Insecta</taxon>
        <taxon>Pterygota</taxon>
        <taxon>Neoptera</taxon>
        <taxon>Polyneoptera</taxon>
        <taxon>Phasmatodea</taxon>
        <taxon>Timematodea</taxon>
        <taxon>Timematoidea</taxon>
        <taxon>Timematidae</taxon>
        <taxon>Timema</taxon>
    </lineage>
</organism>
<reference evidence="1" key="1">
    <citation type="submission" date="2020-11" db="EMBL/GenBank/DDBJ databases">
        <authorList>
            <person name="Tran Van P."/>
        </authorList>
    </citation>
    <scope>NUCLEOTIDE SEQUENCE</scope>
</reference>
<accession>A0A7R9ASV8</accession>
<dbReference type="EMBL" id="OC001033">
    <property type="protein sequence ID" value="CAD7258958.1"/>
    <property type="molecule type" value="Genomic_DNA"/>
</dbReference>
<evidence type="ECO:0000313" key="1">
    <source>
        <dbReference type="EMBL" id="CAD7258958.1"/>
    </source>
</evidence>
<proteinExistence type="predicted"/>
<sequence length="336" mass="37224">MRQVAKGVHLVLSGLMVTESGKGDQSYAYLRQRKTGKIEGGRIVSRYDSGHLRAAMKMLSVHLTEIRTSISPSSAVELNTTYALANYATEAGLRVEEETPALDKKYNSSIQSRLTYGLYMSTETTLLTNICLVCLFQGYQLDPSGGATKQENKNDVNGTSQTGLSETVRHVFLLLLANPAWCWITWYSSTKKDVSVEGAAQATNAVRNDATKEERRANLTLINKGTDSQTDGQRDRRHCENQFRGSGGHETSTSINISGYTKGVGMKSIRILEEIFPHLRERRLVNKLEKTTLDIPVQDLNLDIPANSRPVQHESVALNYSSNKADIIFWGSCSNV</sequence>
<dbReference type="AlphaFoldDB" id="A0A7R9ASV8"/>
<gene>
    <name evidence="1" type="ORF">TSIB3V08_LOCUS3178</name>
</gene>
<name>A0A7R9ASV8_TIMSH</name>
<protein>
    <submittedName>
        <fullName evidence="1">Uncharacterized protein</fullName>
    </submittedName>
</protein>